<dbReference type="PANTHER" id="PTHR35802">
    <property type="entry name" value="PROTEASE SYNTHASE AND SPORULATION PROTEIN PAI 2"/>
    <property type="match status" value="1"/>
</dbReference>
<dbReference type="SUPFAM" id="SSF50475">
    <property type="entry name" value="FMN-binding split barrel"/>
    <property type="match status" value="1"/>
</dbReference>
<dbReference type="PIRSF" id="PIRSF010372">
    <property type="entry name" value="PaiB"/>
    <property type="match status" value="1"/>
</dbReference>
<name>A0ABQ4P427_9GAMM</name>
<dbReference type="Pfam" id="PF04299">
    <property type="entry name" value="FMN_bind_2"/>
    <property type="match status" value="1"/>
</dbReference>
<sequence length="204" mass="22909">MHIPDKWDMDSLANKQQFINEFGFATVVSQDLEASHLPLLLVAEEGEFGVLYGHFARSNSHWQSVVDQPVVAIFSGPHSYISPTWYHTQPAVPTWNYAAVHAFGKIELIGEQQTAEVLAIAIKKYEPEHSQDKDFIPKEYQQKLSKGIVGFKIVLTKIQGKEKLGQHRTPVDQLGVFNALSVASDTDAKQLFNYMLKRKLGTGN</sequence>
<protein>
    <submittedName>
        <fullName evidence="1">Transcriptional regulator</fullName>
    </submittedName>
</protein>
<evidence type="ECO:0000313" key="2">
    <source>
        <dbReference type="Proteomes" id="UP000887104"/>
    </source>
</evidence>
<evidence type="ECO:0000313" key="1">
    <source>
        <dbReference type="EMBL" id="GIU41921.1"/>
    </source>
</evidence>
<dbReference type="RefSeq" id="WP_220779548.1">
    <property type="nucleotide sequence ID" value="NZ_BPEY01000008.1"/>
</dbReference>
<gene>
    <name evidence="1" type="ORF">TUM4438_07270</name>
</gene>
<comment type="caution">
    <text evidence="1">The sequence shown here is derived from an EMBL/GenBank/DDBJ whole genome shotgun (WGS) entry which is preliminary data.</text>
</comment>
<dbReference type="Gene3D" id="2.30.110.10">
    <property type="entry name" value="Electron Transport, Fmn-binding Protein, Chain A"/>
    <property type="match status" value="1"/>
</dbReference>
<dbReference type="InterPro" id="IPR007396">
    <property type="entry name" value="TR_PAI2-type"/>
</dbReference>
<reference evidence="1" key="1">
    <citation type="submission" date="2021-05" db="EMBL/GenBank/DDBJ databases">
        <title>Molecular characterization for Shewanella algae harboring chromosomal blaOXA-55-like strains isolated from clinical and environment sample.</title>
        <authorList>
            <person name="Ohama Y."/>
            <person name="Aoki K."/>
            <person name="Harada S."/>
            <person name="Moriya K."/>
            <person name="Ishii Y."/>
            <person name="Tateda K."/>
        </authorList>
    </citation>
    <scope>NUCLEOTIDE SEQUENCE</scope>
    <source>
        <strain evidence="1">JCM 11563</strain>
    </source>
</reference>
<dbReference type="InterPro" id="IPR012349">
    <property type="entry name" value="Split_barrel_FMN-bd"/>
</dbReference>
<dbReference type="PANTHER" id="PTHR35802:SF1">
    <property type="entry name" value="PROTEASE SYNTHASE AND SPORULATION PROTEIN PAI 2"/>
    <property type="match status" value="1"/>
</dbReference>
<organism evidence="1 2">
    <name type="scientific">Shewanella sairae</name>
    <dbReference type="NCBI Taxonomy" id="190310"/>
    <lineage>
        <taxon>Bacteria</taxon>
        <taxon>Pseudomonadati</taxon>
        <taxon>Pseudomonadota</taxon>
        <taxon>Gammaproteobacteria</taxon>
        <taxon>Alteromonadales</taxon>
        <taxon>Shewanellaceae</taxon>
        <taxon>Shewanella</taxon>
    </lineage>
</organism>
<keyword evidence="2" id="KW-1185">Reference proteome</keyword>
<proteinExistence type="predicted"/>
<dbReference type="EMBL" id="BPEY01000008">
    <property type="protein sequence ID" value="GIU41921.1"/>
    <property type="molecule type" value="Genomic_DNA"/>
</dbReference>
<dbReference type="Proteomes" id="UP000887104">
    <property type="component" value="Unassembled WGS sequence"/>
</dbReference>
<accession>A0ABQ4P427</accession>